<protein>
    <recommendedName>
        <fullName evidence="3">Altered inheritance of mitochondria protein 23, mitochondrial</fullName>
    </recommendedName>
</protein>
<keyword evidence="8" id="KW-1185">Reference proteome</keyword>
<keyword evidence="4" id="KW-0809">Transit peptide</keyword>
<dbReference type="EMBL" id="QLNQ01000028">
    <property type="protein sequence ID" value="RCK58236.1"/>
    <property type="molecule type" value="Genomic_DNA"/>
</dbReference>
<comment type="caution">
    <text evidence="7">The sequence shown here is derived from an EMBL/GenBank/DDBJ whole genome shotgun (WGS) entry which is preliminary data.</text>
</comment>
<proteinExistence type="inferred from homology"/>
<evidence type="ECO:0000313" key="8">
    <source>
        <dbReference type="Proteomes" id="UP000253472"/>
    </source>
</evidence>
<feature type="compositionally biased region" description="Basic and acidic residues" evidence="6">
    <location>
        <begin position="322"/>
        <end position="342"/>
    </location>
</feature>
<organism evidence="7 8">
    <name type="scientific">Candida viswanathii</name>
    <dbReference type="NCBI Taxonomy" id="5486"/>
    <lineage>
        <taxon>Eukaryota</taxon>
        <taxon>Fungi</taxon>
        <taxon>Dikarya</taxon>
        <taxon>Ascomycota</taxon>
        <taxon>Saccharomycotina</taxon>
        <taxon>Pichiomycetes</taxon>
        <taxon>Debaryomycetaceae</taxon>
        <taxon>Candida/Lodderomyces clade</taxon>
        <taxon>Candida</taxon>
    </lineage>
</organism>
<feature type="compositionally biased region" description="Basic residues" evidence="6">
    <location>
        <begin position="343"/>
        <end position="354"/>
    </location>
</feature>
<dbReference type="Pfam" id="PF14877">
    <property type="entry name" value="mIF3"/>
    <property type="match status" value="1"/>
</dbReference>
<feature type="region of interest" description="Disordered" evidence="6">
    <location>
        <begin position="322"/>
        <end position="360"/>
    </location>
</feature>
<accession>A0A367XX98</accession>
<evidence type="ECO:0000313" key="7">
    <source>
        <dbReference type="EMBL" id="RCK58236.1"/>
    </source>
</evidence>
<dbReference type="AlphaFoldDB" id="A0A367XX98"/>
<dbReference type="Proteomes" id="UP000253472">
    <property type="component" value="Unassembled WGS sequence"/>
</dbReference>
<dbReference type="OrthoDB" id="3996489at2759"/>
<keyword evidence="5" id="KW-0496">Mitochondrion</keyword>
<comment type="similarity">
    <text evidence="2">Belongs to the AIM23 family.</text>
</comment>
<evidence type="ECO:0000256" key="2">
    <source>
        <dbReference type="ARBA" id="ARBA00008476"/>
    </source>
</evidence>
<sequence length="374" mass="43553">MSFILRRRLSACVRLLQDGPERNNRFATLYSNKSSGSSDNQKRPTKTYSNNNNNNNNTTATNNKNHNNHNNRSPYPPRNNAQRQGYGTRRHQGPIHPSKVRLTNASDTKASAIKHIIKQVGELSPSFEVEQITDRGLVPMHLSDIIKGLDLDQDGIKLRERLGSDGVPLIQVVPVREMTAEFRKYLNTVREQELVAMGNPKMLKTMELRQKRMKKLSEYKEVEIRWGISVRDLREQKKKEIQRIFASDKKKQFYITLLHFKMPDDPWANEREKRKDPEQYALKVKRNKAVQLIVEEEILNELNCRWTVEGDPEMRLMYTVSKKDPTPEELEAEKQAAAEKEAKKKKKKQPKQTKAKQNLSEESLDDLYLFKIED</sequence>
<evidence type="ECO:0000256" key="3">
    <source>
        <dbReference type="ARBA" id="ARBA00013994"/>
    </source>
</evidence>
<evidence type="ECO:0000256" key="4">
    <source>
        <dbReference type="ARBA" id="ARBA00022946"/>
    </source>
</evidence>
<feature type="compositionally biased region" description="Low complexity" evidence="6">
    <location>
        <begin position="46"/>
        <end position="81"/>
    </location>
</feature>
<reference evidence="7 8" key="1">
    <citation type="submission" date="2018-06" db="EMBL/GenBank/DDBJ databases">
        <title>Whole genome sequencing of Candida tropicalis (genome annotated by CSBL at Korea University).</title>
        <authorList>
            <person name="Ahn J."/>
        </authorList>
    </citation>
    <scope>NUCLEOTIDE SEQUENCE [LARGE SCALE GENOMIC DNA]</scope>
    <source>
        <strain evidence="7 8">ATCC 20962</strain>
    </source>
</reference>
<feature type="compositionally biased region" description="Polar residues" evidence="6">
    <location>
        <begin position="27"/>
        <end position="39"/>
    </location>
</feature>
<feature type="region of interest" description="Disordered" evidence="6">
    <location>
        <begin position="27"/>
        <end position="106"/>
    </location>
</feature>
<name>A0A367XX98_9ASCO</name>
<dbReference type="InterPro" id="IPR029427">
    <property type="entry name" value="AIM23"/>
</dbReference>
<evidence type="ECO:0000256" key="5">
    <source>
        <dbReference type="ARBA" id="ARBA00023128"/>
    </source>
</evidence>
<comment type="subcellular location">
    <subcellularLocation>
        <location evidence="1">Mitochondrion</location>
    </subcellularLocation>
</comment>
<dbReference type="GO" id="GO:0005739">
    <property type="term" value="C:mitochondrion"/>
    <property type="evidence" value="ECO:0007669"/>
    <property type="project" value="UniProtKB-SubCell"/>
</dbReference>
<evidence type="ECO:0000256" key="6">
    <source>
        <dbReference type="SAM" id="MobiDB-lite"/>
    </source>
</evidence>
<gene>
    <name evidence="7" type="primary">AIM23_1</name>
    <name evidence="7" type="ORF">Cantr_06321</name>
</gene>
<evidence type="ECO:0000256" key="1">
    <source>
        <dbReference type="ARBA" id="ARBA00004173"/>
    </source>
</evidence>